<gene>
    <name evidence="1" type="ORF">GGQ72_002121</name>
</gene>
<dbReference type="EMBL" id="JACIEC010000001">
    <property type="protein sequence ID" value="MBB4143622.1"/>
    <property type="molecule type" value="Genomic_DNA"/>
</dbReference>
<sequence length="254" mass="29815">MKTLIYQFWKGEVPDYARLSRRLFRDYADRHGADYFFEENPTFFTGKYAEYYHAVRPVWDPDFHNYDRVIYVDADVFPKDNASGEILTTAVNHIGMVEELAQPQLRKGRKSPIRHSNDMRWAAFGSAFFHATPPRTADRSPRVFNSGVIAYTREGMMAAYQHFPEIRTYVMAMRLAILPRFYRLDQNYLGISCFRAGMQFTALEQRWNRILEQGDIGEGYRAKETKPDTAFVHWQVRNRKEISERQILDLVASA</sequence>
<dbReference type="Proteomes" id="UP000519897">
    <property type="component" value="Unassembled WGS sequence"/>
</dbReference>
<evidence type="ECO:0000313" key="2">
    <source>
        <dbReference type="Proteomes" id="UP000519897"/>
    </source>
</evidence>
<dbReference type="GO" id="GO:0016757">
    <property type="term" value="F:glycosyltransferase activity"/>
    <property type="evidence" value="ECO:0007669"/>
    <property type="project" value="InterPro"/>
</dbReference>
<evidence type="ECO:0000313" key="1">
    <source>
        <dbReference type="EMBL" id="MBB4143622.1"/>
    </source>
</evidence>
<evidence type="ECO:0008006" key="3">
    <source>
        <dbReference type="Google" id="ProtNLM"/>
    </source>
</evidence>
<protein>
    <recommendedName>
        <fullName evidence="3">Glycosyl transferase</fullName>
    </recommendedName>
</protein>
<name>A0A7W6PS30_9HYPH</name>
<dbReference type="SUPFAM" id="SSF53448">
    <property type="entry name" value="Nucleotide-diphospho-sugar transferases"/>
    <property type="match status" value="1"/>
</dbReference>
<comment type="caution">
    <text evidence="1">The sequence shown here is derived from an EMBL/GenBank/DDBJ whole genome shotgun (WGS) entry which is preliminary data.</text>
</comment>
<keyword evidence="2" id="KW-1185">Reference proteome</keyword>
<dbReference type="Pfam" id="PF01501">
    <property type="entry name" value="Glyco_transf_8"/>
    <property type="match status" value="1"/>
</dbReference>
<dbReference type="InterPro" id="IPR029044">
    <property type="entry name" value="Nucleotide-diphossugar_trans"/>
</dbReference>
<organism evidence="1 2">
    <name type="scientific">Rhizobium rhizoryzae</name>
    <dbReference type="NCBI Taxonomy" id="451876"/>
    <lineage>
        <taxon>Bacteria</taxon>
        <taxon>Pseudomonadati</taxon>
        <taxon>Pseudomonadota</taxon>
        <taxon>Alphaproteobacteria</taxon>
        <taxon>Hyphomicrobiales</taxon>
        <taxon>Rhizobiaceae</taxon>
        <taxon>Rhizobium/Agrobacterium group</taxon>
        <taxon>Rhizobium</taxon>
    </lineage>
</organism>
<dbReference type="AlphaFoldDB" id="A0A7W6PS30"/>
<dbReference type="InterPro" id="IPR002495">
    <property type="entry name" value="Glyco_trans_8"/>
</dbReference>
<dbReference type="Gene3D" id="3.90.550.10">
    <property type="entry name" value="Spore Coat Polysaccharide Biosynthesis Protein SpsA, Chain A"/>
    <property type="match status" value="1"/>
</dbReference>
<accession>A0A7W6PS30</accession>
<dbReference type="RefSeq" id="WP_062555043.1">
    <property type="nucleotide sequence ID" value="NZ_CP049250.1"/>
</dbReference>
<reference evidence="1 2" key="1">
    <citation type="submission" date="2020-08" db="EMBL/GenBank/DDBJ databases">
        <title>Genomic Encyclopedia of Type Strains, Phase IV (KMG-IV): sequencing the most valuable type-strain genomes for metagenomic binning, comparative biology and taxonomic classification.</title>
        <authorList>
            <person name="Goeker M."/>
        </authorList>
    </citation>
    <scope>NUCLEOTIDE SEQUENCE [LARGE SCALE GENOMIC DNA]</scope>
    <source>
        <strain evidence="1 2">DSM 29514</strain>
    </source>
</reference>
<proteinExistence type="predicted"/>